<dbReference type="AlphaFoldDB" id="A0A4R6AF88"/>
<dbReference type="Proteomes" id="UP000295701">
    <property type="component" value="Unassembled WGS sequence"/>
</dbReference>
<dbReference type="SUPFAM" id="SSF69118">
    <property type="entry name" value="AhpD-like"/>
    <property type="match status" value="1"/>
</dbReference>
<dbReference type="Gene3D" id="1.20.1290.10">
    <property type="entry name" value="AhpD-like"/>
    <property type="match status" value="1"/>
</dbReference>
<dbReference type="OrthoDB" id="5077630at2"/>
<protein>
    <recommendedName>
        <fullName evidence="3">CMD domain protein</fullName>
    </recommendedName>
</protein>
<comment type="caution">
    <text evidence="1">The sequence shown here is derived from an EMBL/GenBank/DDBJ whole genome shotgun (WGS) entry which is preliminary data.</text>
</comment>
<reference evidence="1 2" key="1">
    <citation type="submission" date="2019-03" db="EMBL/GenBank/DDBJ databases">
        <title>Primorskyibacter sp. SS33 isolated from sediments.</title>
        <authorList>
            <person name="Xunke S."/>
        </authorList>
    </citation>
    <scope>NUCLEOTIDE SEQUENCE [LARGE SCALE GENOMIC DNA]</scope>
    <source>
        <strain evidence="1 2">SS33</strain>
    </source>
</reference>
<name>A0A4R6AF88_9RHOB</name>
<keyword evidence="2" id="KW-1185">Reference proteome</keyword>
<evidence type="ECO:0000313" key="2">
    <source>
        <dbReference type="Proteomes" id="UP000295701"/>
    </source>
</evidence>
<evidence type="ECO:0000313" key="1">
    <source>
        <dbReference type="EMBL" id="TDL81654.1"/>
    </source>
</evidence>
<organism evidence="1 2">
    <name type="scientific">Palleronia sediminis</name>
    <dbReference type="NCBI Taxonomy" id="2547833"/>
    <lineage>
        <taxon>Bacteria</taxon>
        <taxon>Pseudomonadati</taxon>
        <taxon>Pseudomonadota</taxon>
        <taxon>Alphaproteobacteria</taxon>
        <taxon>Rhodobacterales</taxon>
        <taxon>Roseobacteraceae</taxon>
        <taxon>Palleronia</taxon>
    </lineage>
</organism>
<dbReference type="InterPro" id="IPR029032">
    <property type="entry name" value="AhpD-like"/>
</dbReference>
<proteinExistence type="predicted"/>
<dbReference type="EMBL" id="SNAA01000004">
    <property type="protein sequence ID" value="TDL81654.1"/>
    <property type="molecule type" value="Genomic_DNA"/>
</dbReference>
<accession>A0A4R6AF88</accession>
<sequence length="160" mass="16718">MMAQDTTALRVAGSTAASGSAAAVERRANIFGMTQQAEVAVLRPRDCGRWPHGLRAAMAARIAALNGEPELAGHYRTDAGDYAALADPSVDGSGQGLAEVMAFMDKVAVETRDVSAPDIASLQAAGIGDADIVRLCELNAFLAYQLRVIAGLRVLNEVYA</sequence>
<evidence type="ECO:0008006" key="3">
    <source>
        <dbReference type="Google" id="ProtNLM"/>
    </source>
</evidence>
<gene>
    <name evidence="1" type="ORF">E2L08_04930</name>
</gene>